<protein>
    <submittedName>
        <fullName evidence="2">Uncharacterized protein</fullName>
    </submittedName>
</protein>
<keyword evidence="1" id="KW-1133">Transmembrane helix</keyword>
<name>A0A831XD01_GEOME</name>
<feature type="transmembrane region" description="Helical" evidence="1">
    <location>
        <begin position="178"/>
        <end position="197"/>
    </location>
</feature>
<dbReference type="PROSITE" id="PS51257">
    <property type="entry name" value="PROKAR_LIPOPROTEIN"/>
    <property type="match status" value="1"/>
</dbReference>
<comment type="caution">
    <text evidence="2">The sequence shown here is derived from an EMBL/GenBank/DDBJ whole genome shotgun (WGS) entry which is preliminary data.</text>
</comment>
<sequence>MNVFKEITALLGWLSGSLAGIAAVFYACGYLIKRAHLNLLGIGALFSFSEEQYMQEGARFMADMADLLARIALPLLMVAIISAAVFFLLSRTGLRRQMDAAKESLSELAKQKPWAWRAAACGVLLVLLTLLIDRELALFGAPLAVSDLLFTPSGGPGGEGNRIREWLVTGDRASLDNLYFNLTLATIKGGVLLLLIWRVTEPWRLRILLTAPFALTFLLSVLMLPMAYGVLKRPARFPLIAADSESRMLAGVRGDVYLLDKAGDEFVLWDAAGRRVVWLPRDQVKGAEIGRARFLFGPGSAR</sequence>
<evidence type="ECO:0000256" key="1">
    <source>
        <dbReference type="SAM" id="Phobius"/>
    </source>
</evidence>
<feature type="transmembrane region" description="Helical" evidence="1">
    <location>
        <begin position="209"/>
        <end position="231"/>
    </location>
</feature>
<gene>
    <name evidence="2" type="ORF">ENQ87_01475</name>
</gene>
<keyword evidence="1" id="KW-0472">Membrane</keyword>
<feature type="transmembrane region" description="Helical" evidence="1">
    <location>
        <begin position="7"/>
        <end position="32"/>
    </location>
</feature>
<reference evidence="2" key="1">
    <citation type="journal article" date="2020" name="mSystems">
        <title>Genome- and Community-Level Interaction Insights into Carbon Utilization and Element Cycling Functions of Hydrothermarchaeota in Hydrothermal Sediment.</title>
        <authorList>
            <person name="Zhou Z."/>
            <person name="Liu Y."/>
            <person name="Xu W."/>
            <person name="Pan J."/>
            <person name="Luo Z.H."/>
            <person name="Li M."/>
        </authorList>
    </citation>
    <scope>NUCLEOTIDE SEQUENCE [LARGE SCALE GENOMIC DNA]</scope>
    <source>
        <strain evidence="2">SpSt-349</strain>
    </source>
</reference>
<feature type="transmembrane region" description="Helical" evidence="1">
    <location>
        <begin position="114"/>
        <end position="132"/>
    </location>
</feature>
<dbReference type="AlphaFoldDB" id="A0A831XD01"/>
<proteinExistence type="predicted"/>
<evidence type="ECO:0000313" key="2">
    <source>
        <dbReference type="EMBL" id="HEN41034.1"/>
    </source>
</evidence>
<accession>A0A831XD01</accession>
<feature type="transmembrane region" description="Helical" evidence="1">
    <location>
        <begin position="67"/>
        <end position="89"/>
    </location>
</feature>
<organism evidence="2">
    <name type="scientific">Geobacter metallireducens</name>
    <dbReference type="NCBI Taxonomy" id="28232"/>
    <lineage>
        <taxon>Bacteria</taxon>
        <taxon>Pseudomonadati</taxon>
        <taxon>Thermodesulfobacteriota</taxon>
        <taxon>Desulfuromonadia</taxon>
        <taxon>Geobacterales</taxon>
        <taxon>Geobacteraceae</taxon>
        <taxon>Geobacter</taxon>
    </lineage>
</organism>
<dbReference type="EMBL" id="DSOV01000006">
    <property type="protein sequence ID" value="HEN41034.1"/>
    <property type="molecule type" value="Genomic_DNA"/>
</dbReference>
<keyword evidence="1" id="KW-0812">Transmembrane</keyword>